<evidence type="ECO:0000313" key="2">
    <source>
        <dbReference type="EMBL" id="AYV84517.1"/>
    </source>
</evidence>
<dbReference type="Pfam" id="PF05206">
    <property type="entry name" value="TRM13"/>
    <property type="match status" value="1"/>
</dbReference>
<proteinExistence type="predicted"/>
<dbReference type="GO" id="GO:0106050">
    <property type="term" value="F:tRNA 2'-O-methyltransferase activity"/>
    <property type="evidence" value="ECO:0007669"/>
    <property type="project" value="InterPro"/>
</dbReference>
<dbReference type="PANTHER" id="PTHR12998:SF0">
    <property type="entry name" value="TRNA:M(4)X MODIFICATION ENZYME TRM13 HOMOLOG"/>
    <property type="match status" value="1"/>
</dbReference>
<dbReference type="InterPro" id="IPR007871">
    <property type="entry name" value="Methyltransferase_TRM13"/>
</dbReference>
<accession>A0A3G5ABG2</accession>
<dbReference type="PANTHER" id="PTHR12998">
    <property type="entry name" value="TRNA:M(4)X MODIFICATION ENZYME TRM13 HOMOLOG"/>
    <property type="match status" value="1"/>
</dbReference>
<sequence length="293" mass="32997">MAAASGFKRKKQEKRDTACKLILPLHDRFSAQGILCIPTARFVDPAIQKKLAIECQRLLPRDKYVDKHLPQEIAIIHQLASMIPEIERKMSLVIDIGGGNGDLAYLISQILQVDVMVIDNHVPVTKIDDSPSADLSHFSRLVADVRDVSFTNDEKFSGKKLYLACKHLCGTSLDLVISHISSIKTDNIRGFVFAPCCYHKNKPLDFLKQDLLSESDFEAIRYFCDWKTAETFLAHTPDKKEQYSLGSIAQNIINSVRISLLNHTFSTNMIEFVPCTVTPKNILLIGSLRDPRK</sequence>
<feature type="domain" description="Methyltransferase TRM13" evidence="1">
    <location>
        <begin position="88"/>
        <end position="285"/>
    </location>
</feature>
<gene>
    <name evidence="2" type="ORF">Hyperionvirus28_5</name>
</gene>
<keyword evidence="2" id="KW-0808">Transferase</keyword>
<dbReference type="GO" id="GO:0030488">
    <property type="term" value="P:tRNA methylation"/>
    <property type="evidence" value="ECO:0007669"/>
    <property type="project" value="InterPro"/>
</dbReference>
<dbReference type="InterPro" id="IPR039044">
    <property type="entry name" value="Trm13"/>
</dbReference>
<keyword evidence="2" id="KW-0489">Methyltransferase</keyword>
<protein>
    <submittedName>
        <fullName evidence="2">Putative methyltransferase TRM13-like</fullName>
    </submittedName>
</protein>
<organism evidence="2">
    <name type="scientific">Hyperionvirus sp</name>
    <dbReference type="NCBI Taxonomy" id="2487770"/>
    <lineage>
        <taxon>Viruses</taxon>
        <taxon>Varidnaviria</taxon>
        <taxon>Bamfordvirae</taxon>
        <taxon>Nucleocytoviricota</taxon>
        <taxon>Megaviricetes</taxon>
        <taxon>Imitervirales</taxon>
        <taxon>Mimiviridae</taxon>
        <taxon>Klosneuvirinae</taxon>
    </lineage>
</organism>
<dbReference type="EMBL" id="MK072410">
    <property type="protein sequence ID" value="AYV84517.1"/>
    <property type="molecule type" value="Genomic_DNA"/>
</dbReference>
<name>A0A3G5ABG2_9VIRU</name>
<reference evidence="2" key="1">
    <citation type="submission" date="2018-10" db="EMBL/GenBank/DDBJ databases">
        <title>Hidden diversity of soil giant viruses.</title>
        <authorList>
            <person name="Schulz F."/>
            <person name="Alteio L."/>
            <person name="Goudeau D."/>
            <person name="Ryan E.M."/>
            <person name="Malmstrom R.R."/>
            <person name="Blanchard J."/>
            <person name="Woyke T."/>
        </authorList>
    </citation>
    <scope>NUCLEOTIDE SEQUENCE</scope>
    <source>
        <strain evidence="2">HYV1</strain>
    </source>
</reference>
<evidence type="ECO:0000259" key="1">
    <source>
        <dbReference type="Pfam" id="PF05206"/>
    </source>
</evidence>